<proteinExistence type="predicted"/>
<organism evidence="3 4">
    <name type="scientific">Stutzerimonas stutzeri</name>
    <name type="common">Pseudomonas stutzeri</name>
    <dbReference type="NCBI Taxonomy" id="316"/>
    <lineage>
        <taxon>Bacteria</taxon>
        <taxon>Pseudomonadati</taxon>
        <taxon>Pseudomonadota</taxon>
        <taxon>Gammaproteobacteria</taxon>
        <taxon>Pseudomonadales</taxon>
        <taxon>Pseudomonadaceae</taxon>
        <taxon>Stutzerimonas</taxon>
    </lineage>
</organism>
<dbReference type="AlphaFoldDB" id="A0A2N8T1K3"/>
<dbReference type="EMBL" id="POUW01000001">
    <property type="protein sequence ID" value="PNG08593.1"/>
    <property type="molecule type" value="Genomic_DNA"/>
</dbReference>
<dbReference type="GO" id="GO:0055085">
    <property type="term" value="P:transmembrane transport"/>
    <property type="evidence" value="ECO:0007669"/>
    <property type="project" value="InterPro"/>
</dbReference>
<dbReference type="InterPro" id="IPR038404">
    <property type="entry name" value="TRAP_DctP_sf"/>
</dbReference>
<dbReference type="PANTHER" id="PTHR33376">
    <property type="match status" value="1"/>
</dbReference>
<dbReference type="OrthoDB" id="9783941at2"/>
<comment type="caution">
    <text evidence="3">The sequence shown here is derived from an EMBL/GenBank/DDBJ whole genome shotgun (WGS) entry which is preliminary data.</text>
</comment>
<keyword evidence="1 2" id="KW-0732">Signal</keyword>
<feature type="chain" id="PRO_5014653711" evidence="2">
    <location>
        <begin position="17"/>
        <end position="324"/>
    </location>
</feature>
<dbReference type="NCBIfam" id="NF037995">
    <property type="entry name" value="TRAP_S1"/>
    <property type="match status" value="1"/>
</dbReference>
<evidence type="ECO:0000313" key="4">
    <source>
        <dbReference type="Proteomes" id="UP000235897"/>
    </source>
</evidence>
<evidence type="ECO:0000256" key="2">
    <source>
        <dbReference type="SAM" id="SignalP"/>
    </source>
</evidence>
<evidence type="ECO:0000256" key="1">
    <source>
        <dbReference type="ARBA" id="ARBA00022729"/>
    </source>
</evidence>
<reference evidence="3 4" key="1">
    <citation type="submission" date="2018-01" db="EMBL/GenBank/DDBJ databases">
        <title>Denitrification phenotypes of diverse strains of Pseudomonas stutzeri.</title>
        <authorList>
            <person name="Milligan D.A."/>
            <person name="Bergaust L."/>
            <person name="Bakken L.R."/>
            <person name="Frostegard A."/>
        </authorList>
    </citation>
    <scope>NUCLEOTIDE SEQUENCE [LARGE SCALE GENOMIC DNA]</scope>
    <source>
        <strain evidence="3 4">28a3</strain>
    </source>
</reference>
<feature type="signal peptide" evidence="2">
    <location>
        <begin position="1"/>
        <end position="16"/>
    </location>
</feature>
<name>A0A2N8T1K3_STUST</name>
<dbReference type="RefSeq" id="WP_102846197.1">
    <property type="nucleotide sequence ID" value="NZ_JAMOIG010000015.1"/>
</dbReference>
<gene>
    <name evidence="3" type="ORF">CXL00_06055</name>
</gene>
<dbReference type="Gene3D" id="3.40.190.170">
    <property type="entry name" value="Bacterial extracellular solute-binding protein, family 7"/>
    <property type="match status" value="1"/>
</dbReference>
<accession>A0A2N8T1K3</accession>
<sequence>MALAVCLGLGLNTAMAAPKLDFSSEYNAGSIHVEGDSYFVQQVEELAGDDVDITLHMGGSLGYKSPDHFYAVADNAVQIADTLAAFFGGVDPILLLSSLPFIVDNIDEAKVLYDIARPEYEKVFAENDQILLYSSPWPPTGIWAKKPIVSAESLKNLKIRTFDRTGTQVFKEAGAASISLAWGDVVPQLATGGIEAVLTSADLGAAASFWEQQSDFSGVQYAVPLNMVHMNKEAFDELSEKAQAAILEAAKRTEARNWEAVRSRVAANYETLAEHKVAIHDPIPADFREFLGNAAKPAVAEWLEDTGERGQQVMTAFEAWKAKQ</sequence>
<dbReference type="CDD" id="cd13602">
    <property type="entry name" value="PBP2_TRAP_BpDctp6_7"/>
    <property type="match status" value="1"/>
</dbReference>
<dbReference type="InterPro" id="IPR018389">
    <property type="entry name" value="DctP_fam"/>
</dbReference>
<dbReference type="PANTHER" id="PTHR33376:SF4">
    <property type="entry name" value="SIALIC ACID-BINDING PERIPLASMIC PROTEIN SIAP"/>
    <property type="match status" value="1"/>
</dbReference>
<dbReference type="Pfam" id="PF03480">
    <property type="entry name" value="DctP"/>
    <property type="match status" value="1"/>
</dbReference>
<evidence type="ECO:0000313" key="3">
    <source>
        <dbReference type="EMBL" id="PNG08593.1"/>
    </source>
</evidence>
<protein>
    <submittedName>
        <fullName evidence="3">C4-dicarboxylate ABC transporter substrate-binding protein</fullName>
    </submittedName>
</protein>
<dbReference type="Proteomes" id="UP000235897">
    <property type="component" value="Unassembled WGS sequence"/>
</dbReference>